<keyword evidence="1" id="KW-0378">Hydrolase</keyword>
<dbReference type="PIRSF" id="PIRSF012702">
    <property type="entry name" value="UCP012702"/>
    <property type="match status" value="1"/>
</dbReference>
<comment type="function">
    <text evidence="1">Involved in peptidolytic degradation of cyclic heptapeptide hepatotoxin microcystin (MC).</text>
</comment>
<dbReference type="InterPro" id="IPR010799">
    <property type="entry name" value="MlrC_C"/>
</dbReference>
<reference evidence="4 5" key="1">
    <citation type="submission" date="2020-07" db="EMBL/GenBank/DDBJ databases">
        <authorList>
            <person name="Li M."/>
        </authorList>
    </citation>
    <scope>NUCLEOTIDE SEQUENCE [LARGE SCALE GENOMIC DNA]</scope>
    <source>
        <strain evidence="4 5">DSM 23284</strain>
    </source>
</reference>
<name>A0A838XVB1_9HYPH</name>
<dbReference type="RefSeq" id="WP_181761876.1">
    <property type="nucleotide sequence ID" value="NZ_BMCR01000001.1"/>
</dbReference>
<dbReference type="AlphaFoldDB" id="A0A838XVB1"/>
<evidence type="ECO:0000259" key="3">
    <source>
        <dbReference type="Pfam" id="PF07364"/>
    </source>
</evidence>
<comment type="caution">
    <text evidence="4">The sequence shown here is derived from an EMBL/GenBank/DDBJ whole genome shotgun (WGS) entry which is preliminary data.</text>
</comment>
<dbReference type="Proteomes" id="UP000559404">
    <property type="component" value="Unassembled WGS sequence"/>
</dbReference>
<evidence type="ECO:0000256" key="1">
    <source>
        <dbReference type="PIRNR" id="PIRNR012702"/>
    </source>
</evidence>
<reference evidence="4 5" key="2">
    <citation type="submission" date="2020-08" db="EMBL/GenBank/DDBJ databases">
        <title>Stappia taiwanensis sp. nov., isolated from a coastal thermal spring.</title>
        <authorList>
            <person name="Kampfer P."/>
        </authorList>
    </citation>
    <scope>NUCLEOTIDE SEQUENCE [LARGE SCALE GENOMIC DNA]</scope>
    <source>
        <strain evidence="4 5">DSM 23284</strain>
    </source>
</reference>
<dbReference type="EMBL" id="JACEON010000022">
    <property type="protein sequence ID" value="MBA4613677.1"/>
    <property type="molecule type" value="Genomic_DNA"/>
</dbReference>
<protein>
    <recommendedName>
        <fullName evidence="1">Microcystinase C</fullName>
        <shortName evidence="1">MlrC</shortName>
    </recommendedName>
</protein>
<gene>
    <name evidence="4" type="ORF">H1W37_18620</name>
</gene>
<evidence type="ECO:0000313" key="5">
    <source>
        <dbReference type="Proteomes" id="UP000559404"/>
    </source>
</evidence>
<evidence type="ECO:0000313" key="4">
    <source>
        <dbReference type="EMBL" id="MBA4613677.1"/>
    </source>
</evidence>
<dbReference type="GO" id="GO:0008237">
    <property type="term" value="F:metallopeptidase activity"/>
    <property type="evidence" value="ECO:0007669"/>
    <property type="project" value="UniProtKB-KW"/>
</dbReference>
<keyword evidence="1" id="KW-0482">Metalloprotease</keyword>
<dbReference type="Pfam" id="PF07171">
    <property type="entry name" value="MlrC_C"/>
    <property type="match status" value="1"/>
</dbReference>
<feature type="domain" description="Microcystin LR degradation protein MlrC N-terminal" evidence="3">
    <location>
        <begin position="2"/>
        <end position="289"/>
    </location>
</feature>
<evidence type="ECO:0000259" key="2">
    <source>
        <dbReference type="Pfam" id="PF07171"/>
    </source>
</evidence>
<dbReference type="InterPro" id="IPR009197">
    <property type="entry name" value="MlrC"/>
</dbReference>
<comment type="similarity">
    <text evidence="1">Belongs to the peptidase M81 family.</text>
</comment>
<keyword evidence="1" id="KW-0479">Metal-binding</keyword>
<dbReference type="GO" id="GO:0006508">
    <property type="term" value="P:proteolysis"/>
    <property type="evidence" value="ECO:0007669"/>
    <property type="project" value="UniProtKB-KW"/>
</dbReference>
<accession>A0A838XVB1</accession>
<keyword evidence="5" id="KW-1185">Reference proteome</keyword>
<dbReference type="GO" id="GO:0046872">
    <property type="term" value="F:metal ion binding"/>
    <property type="evidence" value="ECO:0007669"/>
    <property type="project" value="UniProtKB-KW"/>
</dbReference>
<sequence length="495" mass="52863">MRIGVGRLWHEANSFSVSATDLAEFEAREWVRGEAARGLYEGTATEPGGALAWAKARGDVELVFSRCASAAPAGPVVQAVLDRVVAEIAGEPAFDRLDGLYLSLHGASIGTEDLDPEATLLQALRRRFPDLPIVASFDMHACISEELVACLNGATVYRTYPHVDMDKAAASALEMLARMIETGCRPRVLLRTIDRVLPSFNMRTDSPGPMREIEDLARAASQEEPGAPLLAAYPFASFGYADVPATNAGVLVTCEDDEAGARLADQVAAEMLARQAAFRPDLPPARALIAGRPWANGRRIALLEPSDNPLSGGIGDTPGLFAAGLDGAVPEGTVFAFFCDPDLVVRAHAAGTDAALDVTLGGRLDERFGAAVPCKAVVRAVTDGQFRNVGPMERGMTVNLGPTALLEVGPMRVIVTTGCQSPNDHGYFHLHGIDLAEVPLLLAKAKNHFMAAFADAFDDIHHCETPGPAMADVSQLPFRHVPRDRLTLKEDQRES</sequence>
<proteinExistence type="inferred from homology"/>
<dbReference type="Pfam" id="PF07364">
    <property type="entry name" value="DUF1485"/>
    <property type="match status" value="1"/>
</dbReference>
<comment type="cofactor">
    <cofactor evidence="1">
        <name>Zn(2+)</name>
        <dbReference type="ChEBI" id="CHEBI:29105"/>
    </cofactor>
    <text evidence="1">Binds 1 zinc ion per subunit.</text>
</comment>
<keyword evidence="1" id="KW-0645">Protease</keyword>
<feature type="domain" description="Microcystin LR degradation protein MlrC C-terminal" evidence="2">
    <location>
        <begin position="303"/>
        <end position="480"/>
    </location>
</feature>
<organism evidence="4 5">
    <name type="scientific">Stappia taiwanensis</name>
    <dbReference type="NCBI Taxonomy" id="992267"/>
    <lineage>
        <taxon>Bacteria</taxon>
        <taxon>Pseudomonadati</taxon>
        <taxon>Pseudomonadota</taxon>
        <taxon>Alphaproteobacteria</taxon>
        <taxon>Hyphomicrobiales</taxon>
        <taxon>Stappiaceae</taxon>
        <taxon>Stappia</taxon>
    </lineage>
</organism>
<dbReference type="InterPro" id="IPR015995">
    <property type="entry name" value="MlrC_N"/>
</dbReference>